<dbReference type="PANTHER" id="PTHR42785:SF1">
    <property type="entry name" value="DNA TOPOISOMERASE"/>
    <property type="match status" value="1"/>
</dbReference>
<protein>
    <recommendedName>
        <fullName evidence="10">DNA topoisomerase 1</fullName>
        <ecNumber evidence="10">5.6.2.1</ecNumber>
    </recommendedName>
    <alternativeName>
        <fullName evidence="10">DNA topoisomerase I</fullName>
    </alternativeName>
</protein>
<keyword evidence="7 10" id="KW-0799">Topoisomerase</keyword>
<dbReference type="Gene3D" id="2.70.20.10">
    <property type="entry name" value="Topoisomerase I, domain 3"/>
    <property type="match status" value="1"/>
</dbReference>
<dbReference type="InterPro" id="IPR023405">
    <property type="entry name" value="Topo_IA_core_domain"/>
</dbReference>
<dbReference type="Gene3D" id="3.30.65.10">
    <property type="entry name" value="Bacterial Topoisomerase I, domain 1"/>
    <property type="match status" value="2"/>
</dbReference>
<evidence type="ECO:0000256" key="8">
    <source>
        <dbReference type="ARBA" id="ARBA00023125"/>
    </source>
</evidence>
<dbReference type="STRING" id="419481.SAMN05216233_104144"/>
<dbReference type="InterPro" id="IPR034149">
    <property type="entry name" value="TOPRIM_TopoI"/>
</dbReference>
<dbReference type="AlphaFoldDB" id="A0A1G5DEC7"/>
<dbReference type="RefSeq" id="WP_092209889.1">
    <property type="nucleotide sequence ID" value="NZ_FMUX01000004.1"/>
</dbReference>
<dbReference type="SUPFAM" id="SSF57783">
    <property type="entry name" value="Zinc beta-ribbon"/>
    <property type="match status" value="2"/>
</dbReference>
<dbReference type="InterPro" id="IPR006171">
    <property type="entry name" value="TOPRIM_dom"/>
</dbReference>
<feature type="domain" description="Toprim" evidence="11">
    <location>
        <begin position="3"/>
        <end position="113"/>
    </location>
</feature>
<dbReference type="HAMAP" id="MF_00952">
    <property type="entry name" value="Topoisom_1_prok"/>
    <property type="match status" value="1"/>
</dbReference>
<dbReference type="PROSITE" id="PS52039">
    <property type="entry name" value="TOPO_IA_2"/>
    <property type="match status" value="1"/>
</dbReference>
<dbReference type="InterPro" id="IPR003601">
    <property type="entry name" value="Topo_IA_2"/>
</dbReference>
<comment type="subunit">
    <text evidence="10">Monomer.</text>
</comment>
<dbReference type="GO" id="GO:0003677">
    <property type="term" value="F:DNA binding"/>
    <property type="evidence" value="ECO:0007669"/>
    <property type="project" value="UniProtKB-KW"/>
</dbReference>
<dbReference type="InterPro" id="IPR013825">
    <property type="entry name" value="Topo_IA_cen_sub2"/>
</dbReference>
<dbReference type="Gene3D" id="1.10.460.10">
    <property type="entry name" value="Topoisomerase I, domain 2"/>
    <property type="match status" value="1"/>
</dbReference>
<feature type="region of interest" description="Interaction with DNA" evidence="10">
    <location>
        <begin position="163"/>
        <end position="168"/>
    </location>
</feature>
<proteinExistence type="inferred from homology"/>
<dbReference type="InterPro" id="IPR000380">
    <property type="entry name" value="Topo_IA"/>
</dbReference>
<keyword evidence="5" id="KW-0862">Zinc</keyword>
<dbReference type="CDD" id="cd00186">
    <property type="entry name" value="TOP1Ac"/>
    <property type="match status" value="1"/>
</dbReference>
<dbReference type="GO" id="GO:0006265">
    <property type="term" value="P:DNA topological change"/>
    <property type="evidence" value="ECO:0007669"/>
    <property type="project" value="UniProtKB-UniRule"/>
</dbReference>
<dbReference type="Gene3D" id="1.10.290.10">
    <property type="entry name" value="Topoisomerase I, domain 4"/>
    <property type="match status" value="1"/>
</dbReference>
<feature type="domain" description="Topo IA-type catalytic" evidence="12">
    <location>
        <begin position="129"/>
        <end position="559"/>
    </location>
</feature>
<evidence type="ECO:0000256" key="6">
    <source>
        <dbReference type="ARBA" id="ARBA00022842"/>
    </source>
</evidence>
<keyword evidence="6" id="KW-0460">Magnesium</keyword>
<dbReference type="EMBL" id="FMUX01000004">
    <property type="protein sequence ID" value="SCY13113.1"/>
    <property type="molecule type" value="Genomic_DNA"/>
</dbReference>
<comment type="catalytic activity">
    <reaction evidence="1 10">
        <text>ATP-independent breakage of single-stranded DNA, followed by passage and rejoining.</text>
        <dbReference type="EC" id="5.6.2.1"/>
    </reaction>
</comment>
<feature type="site" description="Interaction with DNA" evidence="10">
    <location>
        <position position="301"/>
    </location>
</feature>
<dbReference type="InterPro" id="IPR013824">
    <property type="entry name" value="Topo_IA_cen_sub1"/>
</dbReference>
<dbReference type="InterPro" id="IPR028612">
    <property type="entry name" value="Topoisom_1_IA"/>
</dbReference>
<dbReference type="InterPro" id="IPR013497">
    <property type="entry name" value="Topo_IA_cen"/>
</dbReference>
<feature type="site" description="Interaction with DNA" evidence="10">
    <location>
        <position position="143"/>
    </location>
</feature>
<evidence type="ECO:0000256" key="1">
    <source>
        <dbReference type="ARBA" id="ARBA00000213"/>
    </source>
</evidence>
<reference evidence="13 14" key="1">
    <citation type="submission" date="2016-10" db="EMBL/GenBank/DDBJ databases">
        <authorList>
            <person name="de Groot N.N."/>
        </authorList>
    </citation>
    <scope>NUCLEOTIDE SEQUENCE [LARGE SCALE GENOMIC DNA]</scope>
    <source>
        <strain evidence="13 14">AA1</strain>
    </source>
</reference>
<evidence type="ECO:0000259" key="11">
    <source>
        <dbReference type="PROSITE" id="PS50880"/>
    </source>
</evidence>
<comment type="caution">
    <text evidence="10">Lacks conserved residue(s) required for the propagation of feature annotation.</text>
</comment>
<sequence>MSKPLVIVESPTKVRTLKKYIGKTYNVAATSGHIKDLPPREMGIDIEKGFKAKYLQIKGKSKIIKELKAAAANTTEIYLAPDPDREGEAIAFHTADILKGKDRTFKRVLFHELTQRGIEEALNNPTELNYNRYDAQQARRILDRLVGYQVSPLLWKKVQGGLSAGRVQSVAVRIICEREHAIHRFEPEEYWSIGAELKGDGDTTFIAKLTKVDGAKAEIKTGDAAHAMVDELRDNPYKVEKVTRRTKKRNPLPPFTTSKLQQEAINRLRFSARKTMSVAQQLYEGVELGPGEPVGLITYMRTDSTRIANEAAVEAGQFIRDKFGNDYAIDAPRFFKNKNKAQDAHEAVRPTSVFNTPEKVAAYLDEDQRLLYTLIWKRFIASQMQQALIDQVSVGIASGRFTLSVSGSTVRFPGFMTLYTYDEGKKDDDKKQQLPELAEGEALSLINLDPKQHFTSPPPRFSEASLVKELEENGIGRPSTYATILSTIRNKGYVDLVNRYFRPSELGFIVNDLLVANFPDVFNVEFTASFENNLDKVEASEIDYLTLLGEFYASFDKELEEATSHMISVKGVGIETELTCPKCSKEKLHLKIGRNGTFIACNGYPECDYSRNYERDDKGVIHPIEPSFELAEGKVCDKCGKPMLLKQGRYGEFLACSGYPECKNTMGVNGDASSGTGADTGVPCPEKGCEGTIVEKRSKRGKVFYGCNKYPDCSFAIWDKPVARPCELCGAPFVVEKTTKRDGTFLKCLTDGCGFKEPVEKNEEA</sequence>
<dbReference type="GO" id="GO:0005694">
    <property type="term" value="C:chromosome"/>
    <property type="evidence" value="ECO:0007669"/>
    <property type="project" value="InterPro"/>
</dbReference>
<dbReference type="GO" id="GO:0008270">
    <property type="term" value="F:zinc ion binding"/>
    <property type="evidence" value="ECO:0007669"/>
    <property type="project" value="UniProtKB-KW"/>
</dbReference>
<dbReference type="InterPro" id="IPR003602">
    <property type="entry name" value="Topo_IA_DNA-bd_dom"/>
</dbReference>
<keyword evidence="14" id="KW-1185">Reference proteome</keyword>
<dbReference type="InterPro" id="IPR023406">
    <property type="entry name" value="Topo_IA_AS"/>
</dbReference>
<evidence type="ECO:0000256" key="10">
    <source>
        <dbReference type="HAMAP-Rule" id="MF_00952"/>
    </source>
</evidence>
<accession>A0A1G5DEC7</accession>
<feature type="site" description="Interaction with DNA" evidence="10">
    <location>
        <position position="33"/>
    </location>
</feature>
<dbReference type="PRINTS" id="PR00417">
    <property type="entry name" value="PRTPISMRASEI"/>
</dbReference>
<dbReference type="SMART" id="SM00436">
    <property type="entry name" value="TOP1Bc"/>
    <property type="match status" value="1"/>
</dbReference>
<keyword evidence="9 10" id="KW-0413">Isomerase</keyword>
<name>A0A1G5DEC7_9BACT</name>
<dbReference type="Pfam" id="PF01396">
    <property type="entry name" value="Zn_ribbon_Top1"/>
    <property type="match status" value="3"/>
</dbReference>
<feature type="site" description="Interaction with DNA" evidence="10">
    <location>
        <position position="140"/>
    </location>
</feature>
<dbReference type="CDD" id="cd03363">
    <property type="entry name" value="TOPRIM_TopoIA_TopoI"/>
    <property type="match status" value="1"/>
</dbReference>
<dbReference type="Proteomes" id="UP000198870">
    <property type="component" value="Unassembled WGS sequence"/>
</dbReference>
<dbReference type="PROSITE" id="PS50880">
    <property type="entry name" value="TOPRIM"/>
    <property type="match status" value="1"/>
</dbReference>
<comment type="function">
    <text evidence="10">Releases the supercoiling and torsional tension of DNA, which is introduced during the DNA replication and transcription, by transiently cleaving and rejoining one strand of the DNA duplex. Introduces a single-strand break via transesterification at a target site in duplex DNA. The scissile phosphodiester is attacked by the catalytic tyrosine of the enzyme, resulting in the formation of a DNA-(5'-phosphotyrosyl)-enzyme intermediate and the expulsion of a 3'-OH DNA strand. The free DNA strand then undergoes passage around the unbroken strand, thus removing DNA supercoils. Finally, in the religation step, the DNA 3'-OH attacks the covalent intermediate to expel the active-site tyrosine and restore the DNA phosphodiester backbone.</text>
</comment>
<feature type="site" description="Interaction with DNA" evidence="10">
    <location>
        <position position="139"/>
    </location>
</feature>
<gene>
    <name evidence="10" type="primary">topA</name>
    <name evidence="13" type="ORF">SAMN05216233_104144</name>
</gene>
<dbReference type="SUPFAM" id="SSF56712">
    <property type="entry name" value="Prokaryotic type I DNA topoisomerase"/>
    <property type="match status" value="1"/>
</dbReference>
<feature type="site" description="Interaction with DNA" evidence="10">
    <location>
        <position position="155"/>
    </location>
</feature>
<dbReference type="GO" id="GO:0003917">
    <property type="term" value="F:DNA topoisomerase type I (single strand cut, ATP-independent) activity"/>
    <property type="evidence" value="ECO:0007669"/>
    <property type="project" value="UniProtKB-UniRule"/>
</dbReference>
<evidence type="ECO:0000256" key="5">
    <source>
        <dbReference type="ARBA" id="ARBA00022833"/>
    </source>
</evidence>
<evidence type="ECO:0000256" key="7">
    <source>
        <dbReference type="ARBA" id="ARBA00023029"/>
    </source>
</evidence>
<feature type="active site" description="O-(5'-phospho-DNA)-tyrosine intermediate" evidence="10">
    <location>
        <position position="299"/>
    </location>
</feature>
<dbReference type="NCBIfam" id="TIGR01051">
    <property type="entry name" value="topA_bact"/>
    <property type="match status" value="1"/>
</dbReference>
<evidence type="ECO:0000256" key="2">
    <source>
        <dbReference type="ARBA" id="ARBA00009446"/>
    </source>
</evidence>
<dbReference type="PROSITE" id="PS00396">
    <property type="entry name" value="TOPO_IA_1"/>
    <property type="match status" value="1"/>
</dbReference>
<organism evidence="13 14">
    <name type="scientific">Desulfoluna spongiiphila</name>
    <dbReference type="NCBI Taxonomy" id="419481"/>
    <lineage>
        <taxon>Bacteria</taxon>
        <taxon>Pseudomonadati</taxon>
        <taxon>Thermodesulfobacteriota</taxon>
        <taxon>Desulfobacteria</taxon>
        <taxon>Desulfobacterales</taxon>
        <taxon>Desulfolunaceae</taxon>
        <taxon>Desulfoluna</taxon>
    </lineage>
</organism>
<dbReference type="Pfam" id="PF01131">
    <property type="entry name" value="Topoisom_bac"/>
    <property type="match status" value="1"/>
</dbReference>
<evidence type="ECO:0000256" key="9">
    <source>
        <dbReference type="ARBA" id="ARBA00023235"/>
    </source>
</evidence>
<comment type="similarity">
    <text evidence="2 10">Belongs to the type IA topoisomerase family.</text>
</comment>
<evidence type="ECO:0000313" key="13">
    <source>
        <dbReference type="EMBL" id="SCY13113.1"/>
    </source>
</evidence>
<dbReference type="OrthoDB" id="9804262at2"/>
<dbReference type="Gene3D" id="3.40.50.140">
    <property type="match status" value="1"/>
</dbReference>
<evidence type="ECO:0000313" key="14">
    <source>
        <dbReference type="Proteomes" id="UP000198870"/>
    </source>
</evidence>
<evidence type="ECO:0000259" key="12">
    <source>
        <dbReference type="PROSITE" id="PS52039"/>
    </source>
</evidence>
<evidence type="ECO:0000256" key="3">
    <source>
        <dbReference type="ARBA" id="ARBA00022723"/>
    </source>
</evidence>
<dbReference type="InterPro" id="IPR013498">
    <property type="entry name" value="Topo_IA_Znf"/>
</dbReference>
<dbReference type="Pfam" id="PF01751">
    <property type="entry name" value="Toprim"/>
    <property type="match status" value="1"/>
</dbReference>
<dbReference type="InterPro" id="IPR005733">
    <property type="entry name" value="TopoI_bac-type"/>
</dbReference>
<evidence type="ECO:0000256" key="4">
    <source>
        <dbReference type="ARBA" id="ARBA00022771"/>
    </source>
</evidence>
<dbReference type="InterPro" id="IPR013826">
    <property type="entry name" value="Topo_IA_cen_sub3"/>
</dbReference>
<dbReference type="SMART" id="SM00493">
    <property type="entry name" value="TOPRIM"/>
    <property type="match status" value="1"/>
</dbReference>
<dbReference type="EC" id="5.6.2.1" evidence="10"/>
<dbReference type="SMART" id="SM00437">
    <property type="entry name" value="TOP1Ac"/>
    <property type="match status" value="1"/>
</dbReference>
<dbReference type="PANTHER" id="PTHR42785">
    <property type="entry name" value="DNA TOPOISOMERASE, TYPE IA, CORE"/>
    <property type="match status" value="1"/>
</dbReference>
<keyword evidence="8 10" id="KW-0238">DNA-binding</keyword>
<keyword evidence="3" id="KW-0479">Metal-binding</keyword>
<keyword evidence="4" id="KW-0863">Zinc-finger</keyword>
<feature type="site" description="Interaction with DNA" evidence="10">
    <location>
        <position position="148"/>
    </location>
</feature>